<organism evidence="1 2">
    <name type="scientific">Datura stramonium</name>
    <name type="common">Jimsonweed</name>
    <name type="synonym">Common thornapple</name>
    <dbReference type="NCBI Taxonomy" id="4076"/>
    <lineage>
        <taxon>Eukaryota</taxon>
        <taxon>Viridiplantae</taxon>
        <taxon>Streptophyta</taxon>
        <taxon>Embryophyta</taxon>
        <taxon>Tracheophyta</taxon>
        <taxon>Spermatophyta</taxon>
        <taxon>Magnoliopsida</taxon>
        <taxon>eudicotyledons</taxon>
        <taxon>Gunneridae</taxon>
        <taxon>Pentapetalae</taxon>
        <taxon>asterids</taxon>
        <taxon>lamiids</taxon>
        <taxon>Solanales</taxon>
        <taxon>Solanaceae</taxon>
        <taxon>Solanoideae</taxon>
        <taxon>Datureae</taxon>
        <taxon>Datura</taxon>
    </lineage>
</organism>
<feature type="non-terminal residue" evidence="1">
    <location>
        <position position="54"/>
    </location>
</feature>
<reference evidence="1 2" key="1">
    <citation type="journal article" date="2021" name="BMC Genomics">
        <title>Datura genome reveals duplications of psychoactive alkaloid biosynthetic genes and high mutation rate following tissue culture.</title>
        <authorList>
            <person name="Rajewski A."/>
            <person name="Carter-House D."/>
            <person name="Stajich J."/>
            <person name="Litt A."/>
        </authorList>
    </citation>
    <scope>NUCLEOTIDE SEQUENCE [LARGE SCALE GENOMIC DNA]</scope>
    <source>
        <strain evidence="1">AR-01</strain>
    </source>
</reference>
<evidence type="ECO:0000313" key="1">
    <source>
        <dbReference type="EMBL" id="MCD7472123.1"/>
    </source>
</evidence>
<feature type="non-terminal residue" evidence="1">
    <location>
        <position position="1"/>
    </location>
</feature>
<proteinExistence type="predicted"/>
<dbReference type="Proteomes" id="UP000823775">
    <property type="component" value="Unassembled WGS sequence"/>
</dbReference>
<gene>
    <name evidence="1" type="ORF">HAX54_013114</name>
</gene>
<sequence length="54" mass="5970">ATDLIPCCIGGSWIRIGGSLFYHCWNTCYPSLLFLSSESAAVRGYHPAARRCFT</sequence>
<evidence type="ECO:0000313" key="2">
    <source>
        <dbReference type="Proteomes" id="UP000823775"/>
    </source>
</evidence>
<comment type="caution">
    <text evidence="1">The sequence shown here is derived from an EMBL/GenBank/DDBJ whole genome shotgun (WGS) entry which is preliminary data.</text>
</comment>
<keyword evidence="2" id="KW-1185">Reference proteome</keyword>
<dbReference type="EMBL" id="JACEIK010001780">
    <property type="protein sequence ID" value="MCD7472123.1"/>
    <property type="molecule type" value="Genomic_DNA"/>
</dbReference>
<accession>A0ABS8TMB2</accession>
<protein>
    <submittedName>
        <fullName evidence="1">Uncharacterized protein</fullName>
    </submittedName>
</protein>
<name>A0ABS8TMB2_DATST</name>